<gene>
    <name evidence="2" type="ORF">FYJ26_07095</name>
</gene>
<evidence type="ECO:0000313" key="2">
    <source>
        <dbReference type="EMBL" id="MSS78165.1"/>
    </source>
</evidence>
<evidence type="ECO:0000313" key="3">
    <source>
        <dbReference type="Proteomes" id="UP000441925"/>
    </source>
</evidence>
<comment type="caution">
    <text evidence="2">The sequence shown here is derived from an EMBL/GenBank/DDBJ whole genome shotgun (WGS) entry which is preliminary data.</text>
</comment>
<dbReference type="AlphaFoldDB" id="A0A6N7VFF3"/>
<feature type="transmembrane region" description="Helical" evidence="1">
    <location>
        <begin position="42"/>
        <end position="65"/>
    </location>
</feature>
<reference evidence="2 3" key="1">
    <citation type="submission" date="2019-08" db="EMBL/GenBank/DDBJ databases">
        <title>In-depth cultivation of the pig gut microbiome towards novel bacterial diversity and tailored functional studies.</title>
        <authorList>
            <person name="Wylensek D."/>
            <person name="Hitch T.C.A."/>
            <person name="Clavel T."/>
        </authorList>
    </citation>
    <scope>NUCLEOTIDE SEQUENCE [LARGE SCALE GENOMIC DNA]</scope>
    <source>
        <strain evidence="2 3">WCA-380-WT-2B</strain>
    </source>
</reference>
<feature type="transmembrane region" description="Helical" evidence="1">
    <location>
        <begin position="12"/>
        <end position="30"/>
    </location>
</feature>
<feature type="transmembrane region" description="Helical" evidence="1">
    <location>
        <begin position="144"/>
        <end position="164"/>
    </location>
</feature>
<sequence>MKKIIKVDLYENLLPIIVYFIFSILLSLSLKFLNPNTSIRSNLFGLISGLSIVIFATVCLNNIINNSYKDLLKYPISRSDIANYKFVEFIGFVIIFTFIGIITYYLSEGHVEILKIIAIYLLGASYFSLTLPLMFLFSDKNIAYVFLIIFVLGTIGGFILAFISKNIIKMVLNNEIILIVLALLVYFISYLATRFILSKKEF</sequence>
<feature type="transmembrane region" description="Helical" evidence="1">
    <location>
        <begin position="176"/>
        <end position="197"/>
    </location>
</feature>
<accession>A0A6N7VFF3</accession>
<protein>
    <recommendedName>
        <fullName evidence="4">ABC-2 transporter permease</fullName>
    </recommendedName>
</protein>
<keyword evidence="1" id="KW-0812">Transmembrane</keyword>
<dbReference type="InterPro" id="IPR025699">
    <property type="entry name" value="ABC2_memb-like"/>
</dbReference>
<dbReference type="Proteomes" id="UP000441925">
    <property type="component" value="Unassembled WGS sequence"/>
</dbReference>
<dbReference type="EMBL" id="VULQ01000007">
    <property type="protein sequence ID" value="MSS78165.1"/>
    <property type="molecule type" value="Genomic_DNA"/>
</dbReference>
<feature type="transmembrane region" description="Helical" evidence="1">
    <location>
        <begin position="113"/>
        <end position="137"/>
    </location>
</feature>
<evidence type="ECO:0000256" key="1">
    <source>
        <dbReference type="SAM" id="Phobius"/>
    </source>
</evidence>
<keyword evidence="1" id="KW-1133">Transmembrane helix</keyword>
<keyword evidence="1" id="KW-0472">Membrane</keyword>
<evidence type="ECO:0008006" key="4">
    <source>
        <dbReference type="Google" id="ProtNLM"/>
    </source>
</evidence>
<dbReference type="RefSeq" id="WP_154541027.1">
    <property type="nucleotide sequence ID" value="NZ_JAXDSU010000008.1"/>
</dbReference>
<name>A0A6N7VFF3_9FIRM</name>
<feature type="transmembrane region" description="Helical" evidence="1">
    <location>
        <begin position="86"/>
        <end position="107"/>
    </location>
</feature>
<organism evidence="2 3">
    <name type="scientific">Anaerococcus porci</name>
    <dbReference type="NCBI Taxonomy" id="2652269"/>
    <lineage>
        <taxon>Bacteria</taxon>
        <taxon>Bacillati</taxon>
        <taxon>Bacillota</taxon>
        <taxon>Tissierellia</taxon>
        <taxon>Tissierellales</taxon>
        <taxon>Peptoniphilaceae</taxon>
        <taxon>Anaerococcus</taxon>
    </lineage>
</organism>
<proteinExistence type="predicted"/>
<dbReference type="Pfam" id="PF13346">
    <property type="entry name" value="ABC2_membrane_5"/>
    <property type="match status" value="1"/>
</dbReference>
<keyword evidence="3" id="KW-1185">Reference proteome</keyword>